<evidence type="ECO:0008006" key="4">
    <source>
        <dbReference type="Google" id="ProtNLM"/>
    </source>
</evidence>
<protein>
    <recommendedName>
        <fullName evidence="4">DUF4352 domain-containing protein</fullName>
    </recommendedName>
</protein>
<keyword evidence="1" id="KW-0472">Membrane</keyword>
<evidence type="ECO:0000256" key="1">
    <source>
        <dbReference type="SAM" id="Phobius"/>
    </source>
</evidence>
<organism evidence="2 3">
    <name type="scientific">Actinoallomurus liliacearum</name>
    <dbReference type="NCBI Taxonomy" id="1080073"/>
    <lineage>
        <taxon>Bacteria</taxon>
        <taxon>Bacillati</taxon>
        <taxon>Actinomycetota</taxon>
        <taxon>Actinomycetes</taxon>
        <taxon>Streptosporangiales</taxon>
        <taxon>Thermomonosporaceae</taxon>
        <taxon>Actinoallomurus</taxon>
    </lineage>
</organism>
<dbReference type="RefSeq" id="WP_345355693.1">
    <property type="nucleotide sequence ID" value="NZ_BAABHJ010000008.1"/>
</dbReference>
<name>A0ABP8TMI3_9ACTN</name>
<keyword evidence="1" id="KW-0812">Transmembrane</keyword>
<evidence type="ECO:0000313" key="3">
    <source>
        <dbReference type="Proteomes" id="UP001500212"/>
    </source>
</evidence>
<feature type="transmembrane region" description="Helical" evidence="1">
    <location>
        <begin position="18"/>
        <end position="38"/>
    </location>
</feature>
<keyword evidence="3" id="KW-1185">Reference proteome</keyword>
<evidence type="ECO:0000313" key="2">
    <source>
        <dbReference type="EMBL" id="GAA4609557.1"/>
    </source>
</evidence>
<dbReference type="EMBL" id="BAABHJ010000008">
    <property type="protein sequence ID" value="GAA4609557.1"/>
    <property type="molecule type" value="Genomic_DNA"/>
</dbReference>
<comment type="caution">
    <text evidence="2">The sequence shown here is derived from an EMBL/GenBank/DDBJ whole genome shotgun (WGS) entry which is preliminary data.</text>
</comment>
<accession>A0ABP8TMI3</accession>
<sequence>MAHTVTVAERPRRRPRTALVVIGVPVVVIGVTAAFGGLRAAPTGPAKTAVGRPIDQGPFTVTALNARTADVKQFSGPPKHSLIVTARVVNTSAKSWGIVTFLGGVVAEPKPGRYADADPMDSIGMISGAKTSDLHPRLPLDVQLVWALPAGTNPGDVTLAFRKWTYGQSFTNDTFDWTVTKQSPFTAKVTLPVRAGARS</sequence>
<dbReference type="Proteomes" id="UP001500212">
    <property type="component" value="Unassembled WGS sequence"/>
</dbReference>
<reference evidence="3" key="1">
    <citation type="journal article" date="2019" name="Int. J. Syst. Evol. Microbiol.">
        <title>The Global Catalogue of Microorganisms (GCM) 10K type strain sequencing project: providing services to taxonomists for standard genome sequencing and annotation.</title>
        <authorList>
            <consortium name="The Broad Institute Genomics Platform"/>
            <consortium name="The Broad Institute Genome Sequencing Center for Infectious Disease"/>
            <person name="Wu L."/>
            <person name="Ma J."/>
        </authorList>
    </citation>
    <scope>NUCLEOTIDE SEQUENCE [LARGE SCALE GENOMIC DNA]</scope>
    <source>
        <strain evidence="3">JCM 17938</strain>
    </source>
</reference>
<keyword evidence="1" id="KW-1133">Transmembrane helix</keyword>
<proteinExistence type="predicted"/>
<gene>
    <name evidence="2" type="ORF">GCM10023195_38680</name>
</gene>